<keyword evidence="2" id="KW-0479">Metal-binding</keyword>
<keyword evidence="2" id="KW-0460">Magnesium</keyword>
<dbReference type="GO" id="GO:0007165">
    <property type="term" value="P:signal transduction"/>
    <property type="evidence" value="ECO:0007669"/>
    <property type="project" value="TreeGrafter"/>
</dbReference>
<organism evidence="3 4">
    <name type="scientific">Conchiformibius kuhniae</name>
    <dbReference type="NCBI Taxonomy" id="211502"/>
    <lineage>
        <taxon>Bacteria</taxon>
        <taxon>Pseudomonadati</taxon>
        <taxon>Pseudomonadota</taxon>
        <taxon>Betaproteobacteria</taxon>
        <taxon>Neisseriales</taxon>
        <taxon>Neisseriaceae</taxon>
        <taxon>Conchiformibius</taxon>
    </lineage>
</organism>
<evidence type="ECO:0000256" key="1">
    <source>
        <dbReference type="ARBA" id="ARBA00009759"/>
    </source>
</evidence>
<comment type="cofactor">
    <cofactor evidence="2">
        <name>Mg(2+)</name>
        <dbReference type="ChEBI" id="CHEBI:18420"/>
    </cofactor>
</comment>
<accession>A0A8T9MZ83</accession>
<evidence type="ECO:0000256" key="2">
    <source>
        <dbReference type="PIRSR" id="PIRSR600760-2"/>
    </source>
</evidence>
<dbReference type="InterPro" id="IPR000760">
    <property type="entry name" value="Inositol_monophosphatase-like"/>
</dbReference>
<evidence type="ECO:0000313" key="3">
    <source>
        <dbReference type="EMBL" id="UOP05103.1"/>
    </source>
</evidence>
<protein>
    <submittedName>
        <fullName evidence="3">Inositol monophosphatase family protein</fullName>
    </submittedName>
</protein>
<gene>
    <name evidence="3" type="ORF">LVJ77_02105</name>
</gene>
<dbReference type="PRINTS" id="PR01959">
    <property type="entry name" value="SBIMPHPHTASE"/>
</dbReference>
<dbReference type="Proteomes" id="UP000831534">
    <property type="component" value="Chromosome"/>
</dbReference>
<name>A0A8T9MZ83_9NEIS</name>
<dbReference type="InterPro" id="IPR022337">
    <property type="entry name" value="Inositol_monophosphatase_SuhB"/>
</dbReference>
<dbReference type="AlphaFoldDB" id="A0A8T9MZ83"/>
<keyword evidence="4" id="KW-1185">Reference proteome</keyword>
<dbReference type="PANTHER" id="PTHR20854:SF4">
    <property type="entry name" value="INOSITOL-1-MONOPHOSPHATASE-RELATED"/>
    <property type="match status" value="1"/>
</dbReference>
<reference evidence="3" key="2">
    <citation type="submission" date="2024-09" db="EMBL/GenBank/DDBJ databases">
        <authorList>
            <person name="Veyrier F.J."/>
        </authorList>
    </citation>
    <scope>NUCLEOTIDE SEQUENCE</scope>
    <source>
        <strain evidence="3">17694</strain>
    </source>
</reference>
<dbReference type="Gene3D" id="3.30.540.10">
    <property type="entry name" value="Fructose-1,6-Bisphosphatase, subunit A, domain 1"/>
    <property type="match status" value="1"/>
</dbReference>
<feature type="binding site" evidence="2">
    <location>
        <position position="87"/>
    </location>
    <ligand>
        <name>Mg(2+)</name>
        <dbReference type="ChEBI" id="CHEBI:18420"/>
        <label>1</label>
        <note>catalytic</note>
    </ligand>
</feature>
<comment type="similarity">
    <text evidence="1">Belongs to the inositol monophosphatase superfamily.</text>
</comment>
<dbReference type="GO" id="GO:0046872">
    <property type="term" value="F:metal ion binding"/>
    <property type="evidence" value="ECO:0007669"/>
    <property type="project" value="UniProtKB-KW"/>
</dbReference>
<dbReference type="PANTHER" id="PTHR20854">
    <property type="entry name" value="INOSITOL MONOPHOSPHATASE"/>
    <property type="match status" value="1"/>
</dbReference>
<proteinExistence type="inferred from homology"/>
<dbReference type="GO" id="GO:0006020">
    <property type="term" value="P:inositol metabolic process"/>
    <property type="evidence" value="ECO:0007669"/>
    <property type="project" value="TreeGrafter"/>
</dbReference>
<dbReference type="Gene3D" id="3.40.190.80">
    <property type="match status" value="1"/>
</dbReference>
<dbReference type="GO" id="GO:0008934">
    <property type="term" value="F:inositol monophosphate 1-phosphatase activity"/>
    <property type="evidence" value="ECO:0007669"/>
    <property type="project" value="InterPro"/>
</dbReference>
<dbReference type="SUPFAM" id="SSF56655">
    <property type="entry name" value="Carbohydrate phosphatase"/>
    <property type="match status" value="1"/>
</dbReference>
<sequence length="257" mass="27420">MSQLSSPILHTAFKAARKAGDFSLRAANNFSSLRPDSKAFKDFAADIARHNAQTITAVLAEAYPDHRIITDGEHPSGKGYEWLVAPLDGIGNYLHGHPQYAVALALRHKGILQEALIFAPERNDLYTASRGKGAWHNDRRIRVSARIELGDALVAAGFDGADNGFALLSALLAQTAGVRCEDAAVLDWCAVASGQRDGFIRFGLNPCQIAAGALLVQEAGGIVTDPQGDERWLESGDAVAANPKILAQLLQTAAKAR</sequence>
<dbReference type="EMBL" id="CP091521">
    <property type="protein sequence ID" value="UOP05103.1"/>
    <property type="molecule type" value="Genomic_DNA"/>
</dbReference>
<dbReference type="RefSeq" id="WP_027008821.1">
    <property type="nucleotide sequence ID" value="NZ_CP091521.1"/>
</dbReference>
<dbReference type="PRINTS" id="PR00377">
    <property type="entry name" value="IMPHPHTASES"/>
</dbReference>
<evidence type="ECO:0000313" key="4">
    <source>
        <dbReference type="Proteomes" id="UP000831534"/>
    </source>
</evidence>
<dbReference type="CDD" id="cd01637">
    <property type="entry name" value="IMPase_like"/>
    <property type="match status" value="1"/>
</dbReference>
<feature type="binding site" evidence="2">
    <location>
        <position position="88"/>
    </location>
    <ligand>
        <name>Mg(2+)</name>
        <dbReference type="ChEBI" id="CHEBI:18420"/>
        <label>1</label>
        <note>catalytic</note>
    </ligand>
</feature>
<dbReference type="KEGG" id="ckh:LVJ77_02105"/>
<dbReference type="Pfam" id="PF00459">
    <property type="entry name" value="Inositol_P"/>
    <property type="match status" value="1"/>
</dbReference>
<reference evidence="3" key="1">
    <citation type="journal article" date="2022" name="Res Sq">
        <title>Evolution of multicellular longitudinally dividing oral cavity symbionts (Neisseriaceae).</title>
        <authorList>
            <person name="Nyongesa S."/>
            <person name="Weber P."/>
            <person name="Bernet E."/>
            <person name="Pullido F."/>
            <person name="Nieckarz M."/>
            <person name="Delaby M."/>
            <person name="Nieves C."/>
            <person name="Viehboeck T."/>
            <person name="Krause N."/>
            <person name="Rivera-Millot A."/>
            <person name="Nakamura A."/>
            <person name="Vischer N."/>
            <person name="VanNieuwenhze M."/>
            <person name="Brun Y."/>
            <person name="Cava F."/>
            <person name="Bulgheresi S."/>
            <person name="Veyrier F."/>
        </authorList>
    </citation>
    <scope>NUCLEOTIDE SEQUENCE</scope>
    <source>
        <strain evidence="3">17694</strain>
    </source>
</reference>